<evidence type="ECO:0000313" key="7">
    <source>
        <dbReference type="Proteomes" id="UP000075502"/>
    </source>
</evidence>
<reference evidence="6 7" key="1">
    <citation type="submission" date="2014-02" db="EMBL/GenBank/DDBJ databases">
        <title>The small core and large imbalanced accessory genome model reveals a collaborative survival strategy of Sorangium cellulosum strains in nature.</title>
        <authorList>
            <person name="Han K."/>
            <person name="Peng R."/>
            <person name="Blom J."/>
            <person name="Li Y.-Z."/>
        </authorList>
    </citation>
    <scope>NUCLEOTIDE SEQUENCE [LARGE SCALE GENOMIC DNA]</scope>
    <source>
        <strain evidence="6 7">So0007-03</strain>
    </source>
</reference>
<evidence type="ECO:0000256" key="4">
    <source>
        <dbReference type="SAM" id="MobiDB-lite"/>
    </source>
</evidence>
<dbReference type="PROSITE" id="PS50837">
    <property type="entry name" value="NACHT"/>
    <property type="match status" value="1"/>
</dbReference>
<dbReference type="InterPro" id="IPR020472">
    <property type="entry name" value="WD40_PAC1"/>
</dbReference>
<dbReference type="PROSITE" id="PS00678">
    <property type="entry name" value="WD_REPEATS_1"/>
    <property type="match status" value="2"/>
</dbReference>
<dbReference type="Gene3D" id="3.40.50.300">
    <property type="entry name" value="P-loop containing nucleotide triphosphate hydrolases"/>
    <property type="match status" value="1"/>
</dbReference>
<feature type="region of interest" description="Disordered" evidence="4">
    <location>
        <begin position="644"/>
        <end position="806"/>
    </location>
</feature>
<dbReference type="PRINTS" id="PR00320">
    <property type="entry name" value="GPROTEINBRPT"/>
</dbReference>
<feature type="repeat" description="WD" evidence="3">
    <location>
        <begin position="553"/>
        <end position="594"/>
    </location>
</feature>
<protein>
    <recommendedName>
        <fullName evidence="5">NACHT domain-containing protein</fullName>
    </recommendedName>
</protein>
<dbReference type="InterPro" id="IPR015943">
    <property type="entry name" value="WD40/YVTN_repeat-like_dom_sf"/>
</dbReference>
<dbReference type="InterPro" id="IPR019775">
    <property type="entry name" value="WD40_repeat_CS"/>
</dbReference>
<dbReference type="PANTHER" id="PTHR19848">
    <property type="entry name" value="WD40 REPEAT PROTEIN"/>
    <property type="match status" value="1"/>
</dbReference>
<feature type="domain" description="NACHT" evidence="5">
    <location>
        <begin position="40"/>
        <end position="173"/>
    </location>
</feature>
<feature type="compositionally biased region" description="Polar residues" evidence="4">
    <location>
        <begin position="744"/>
        <end position="766"/>
    </location>
</feature>
<evidence type="ECO:0000256" key="3">
    <source>
        <dbReference type="PROSITE-ProRule" id="PRU00221"/>
    </source>
</evidence>
<dbReference type="InterPro" id="IPR041664">
    <property type="entry name" value="AAA_16"/>
</dbReference>
<feature type="compositionally biased region" description="Low complexity" evidence="4">
    <location>
        <begin position="679"/>
        <end position="700"/>
    </location>
</feature>
<dbReference type="PROSITE" id="PS50082">
    <property type="entry name" value="WD_REPEATS_2"/>
    <property type="match status" value="3"/>
</dbReference>
<dbReference type="EMBL" id="JEME01002989">
    <property type="protein sequence ID" value="KYG02678.1"/>
    <property type="molecule type" value="Genomic_DNA"/>
</dbReference>
<dbReference type="InterPro" id="IPR036322">
    <property type="entry name" value="WD40_repeat_dom_sf"/>
</dbReference>
<feature type="repeat" description="WD" evidence="3">
    <location>
        <begin position="511"/>
        <end position="552"/>
    </location>
</feature>
<evidence type="ECO:0000256" key="1">
    <source>
        <dbReference type="ARBA" id="ARBA00022574"/>
    </source>
</evidence>
<dbReference type="Proteomes" id="UP000075502">
    <property type="component" value="Unassembled WGS sequence"/>
</dbReference>
<dbReference type="CDD" id="cd00200">
    <property type="entry name" value="WD40"/>
    <property type="match status" value="1"/>
</dbReference>
<dbReference type="AlphaFoldDB" id="A0A150TDV4"/>
<dbReference type="InterPro" id="IPR027417">
    <property type="entry name" value="P-loop_NTPase"/>
</dbReference>
<keyword evidence="2" id="KW-0677">Repeat</keyword>
<dbReference type="InterPro" id="IPR001680">
    <property type="entry name" value="WD40_rpt"/>
</dbReference>
<dbReference type="Pfam" id="PF13191">
    <property type="entry name" value="AAA_16"/>
    <property type="match status" value="1"/>
</dbReference>
<dbReference type="InterPro" id="IPR007111">
    <property type="entry name" value="NACHT_NTPase"/>
</dbReference>
<evidence type="ECO:0000313" key="6">
    <source>
        <dbReference type="EMBL" id="KYG02678.1"/>
    </source>
</evidence>
<comment type="caution">
    <text evidence="6">The sequence shown here is derived from an EMBL/GenBank/DDBJ whole genome shotgun (WGS) entry which is preliminary data.</text>
</comment>
<dbReference type="Pfam" id="PF00400">
    <property type="entry name" value="WD40"/>
    <property type="match status" value="3"/>
</dbReference>
<dbReference type="SUPFAM" id="SSF52540">
    <property type="entry name" value="P-loop containing nucleoside triphosphate hydrolases"/>
    <property type="match status" value="1"/>
</dbReference>
<feature type="repeat" description="WD" evidence="3">
    <location>
        <begin position="595"/>
        <end position="636"/>
    </location>
</feature>
<name>A0A150TDV4_SORCE</name>
<organism evidence="6 7">
    <name type="scientific">Sorangium cellulosum</name>
    <name type="common">Polyangium cellulosum</name>
    <dbReference type="NCBI Taxonomy" id="56"/>
    <lineage>
        <taxon>Bacteria</taxon>
        <taxon>Pseudomonadati</taxon>
        <taxon>Myxococcota</taxon>
        <taxon>Polyangia</taxon>
        <taxon>Polyangiales</taxon>
        <taxon>Polyangiaceae</taxon>
        <taxon>Sorangium</taxon>
    </lineage>
</organism>
<feature type="compositionally biased region" description="Low complexity" evidence="4">
    <location>
        <begin position="708"/>
        <end position="739"/>
    </location>
</feature>
<proteinExistence type="predicted"/>
<gene>
    <name evidence="6" type="ORF">BE21_54600</name>
</gene>
<accession>A0A150TDV4</accession>
<feature type="compositionally biased region" description="Polar residues" evidence="4">
    <location>
        <begin position="660"/>
        <end position="675"/>
    </location>
</feature>
<evidence type="ECO:0000256" key="2">
    <source>
        <dbReference type="ARBA" id="ARBA00022737"/>
    </source>
</evidence>
<dbReference type="PROSITE" id="PS50294">
    <property type="entry name" value="WD_REPEATS_REGION"/>
    <property type="match status" value="3"/>
</dbReference>
<sequence>MPADLIDFGIERSRHERFFGREDVLAAVDRHLDVTGAASRWVLVTGGPGMGKSAILSRWLDLEEQRGHRAPHHFLRRDVMDWDRPEAVARSLSAQIEALYPAQKDPEARPESRLIELLARVSKRELVPRGERLVLVVDGLDEARSEGAGQNPLPDFLPYALPPRVHALCASRPQYPHLAWLESRGNVRRIDLDEPAWTGSNEQACRAFWADQAPRFTPRLDRGLVEEAVARAQGNLLYAVKLREWLEEQPVEQRRVERLPRGLSGFLEQIWHQLRSLPREHFGLVANGLGLICAAREALPLEEIEAAWGWNDVEAGEDFLRAARALLLEEPASWRGARAYRPYHEAFRAFVTEKLGPKRMAELHRRLLDTTARWPGAAGESDFRRRYAARHAIAHARAAGEREQARGLCRDLGLLEALCREDGPAALEDTLRFGAQELGDGEIDLLDRAVRAESHWLREAPGALPELVYNRLRSAGWEAERIARTLKLPRGLPKIRLRHPVRMWAGEERTLYGHGDGVKACAISPDGQRIVSGSRDETLKVWDLATGKLLFTLEGHGDGVKACAISPDGQHVVSGSRDETVKVWDLATGKLLSTLEGHAGWINACAFSPDGQRIVSASNDGTLKVWGLATGELLSTLEEHAGWGSAPMASASSPPPATGRSRSGTWRPESSSPPSRITPMASMIARSAPMASASSPPQMMERSRSGTRRPGSSCPSSEVTPMGSTPAPSAPMAGASSPPLATGRSKSGTSQPESSCPPSKDTSTGSLHARSAPMAGTSSPPPTTERSRSGTLRPESHCPPSKDTPM</sequence>
<dbReference type="Gene3D" id="2.130.10.10">
    <property type="entry name" value="YVTN repeat-like/Quinoprotein amine dehydrogenase"/>
    <property type="match status" value="1"/>
</dbReference>
<dbReference type="SMART" id="SM00320">
    <property type="entry name" value="WD40"/>
    <property type="match status" value="3"/>
</dbReference>
<keyword evidence="1 3" id="KW-0853">WD repeat</keyword>
<evidence type="ECO:0000259" key="5">
    <source>
        <dbReference type="PROSITE" id="PS50837"/>
    </source>
</evidence>
<dbReference type="PANTHER" id="PTHR19848:SF8">
    <property type="entry name" value="F-BOX AND WD REPEAT DOMAIN CONTAINING 7"/>
    <property type="match status" value="1"/>
</dbReference>
<dbReference type="SUPFAM" id="SSF50978">
    <property type="entry name" value="WD40 repeat-like"/>
    <property type="match status" value="1"/>
</dbReference>